<dbReference type="PANTHER" id="PTHR44688">
    <property type="entry name" value="DNA-BINDING TRANSCRIPTIONAL ACTIVATOR DEVR_DOSR"/>
    <property type="match status" value="1"/>
</dbReference>
<keyword evidence="2" id="KW-0238">DNA-binding</keyword>
<feature type="transmembrane region" description="Helical" evidence="5">
    <location>
        <begin position="55"/>
        <end position="78"/>
    </location>
</feature>
<evidence type="ECO:0000256" key="4">
    <source>
        <dbReference type="SAM" id="MobiDB-lite"/>
    </source>
</evidence>
<gene>
    <name evidence="7" type="ORF">DMP07_05815</name>
</gene>
<evidence type="ECO:0000313" key="8">
    <source>
        <dbReference type="Proteomes" id="UP000267368"/>
    </source>
</evidence>
<dbReference type="EMBL" id="QICB01000003">
    <property type="protein sequence ID" value="RNL19880.1"/>
    <property type="molecule type" value="Genomic_DNA"/>
</dbReference>
<feature type="transmembrane region" description="Helical" evidence="5">
    <location>
        <begin position="112"/>
        <end position="133"/>
    </location>
</feature>
<dbReference type="PROSITE" id="PS50043">
    <property type="entry name" value="HTH_LUXR_2"/>
    <property type="match status" value="1"/>
</dbReference>
<dbReference type="CDD" id="cd06170">
    <property type="entry name" value="LuxR_C_like"/>
    <property type="match status" value="1"/>
</dbReference>
<evidence type="ECO:0000256" key="2">
    <source>
        <dbReference type="ARBA" id="ARBA00023125"/>
    </source>
</evidence>
<dbReference type="RefSeq" id="WP_123198201.1">
    <property type="nucleotide sequence ID" value="NZ_QICB01000003.1"/>
</dbReference>
<comment type="caution">
    <text evidence="7">The sequence shown here is derived from an EMBL/GenBank/DDBJ whole genome shotgun (WGS) entry which is preliminary data.</text>
</comment>
<dbReference type="PRINTS" id="PR00038">
    <property type="entry name" value="HTHLUXR"/>
</dbReference>
<reference evidence="8" key="1">
    <citation type="submission" date="2018-05" db="EMBL/GenBank/DDBJ databases">
        <title>Genome Sequencing of selected type strains of the family Eggerthellaceae.</title>
        <authorList>
            <person name="Danylec N."/>
            <person name="Stoll D.A."/>
            <person name="Doetsch A."/>
            <person name="Huch M."/>
        </authorList>
    </citation>
    <scope>NUCLEOTIDE SEQUENCE [LARGE SCALE GENOMIC DNA]</scope>
    <source>
        <strain evidence="8">DSM 17537</strain>
    </source>
</reference>
<dbReference type="OrthoDB" id="3170315at2"/>
<evidence type="ECO:0000313" key="7">
    <source>
        <dbReference type="EMBL" id="RNL19880.1"/>
    </source>
</evidence>
<dbReference type="Gene3D" id="1.10.10.10">
    <property type="entry name" value="Winged helix-like DNA-binding domain superfamily/Winged helix DNA-binding domain"/>
    <property type="match status" value="1"/>
</dbReference>
<accession>A0A3N0AFI8</accession>
<dbReference type="SMART" id="SM00421">
    <property type="entry name" value="HTH_LUXR"/>
    <property type="match status" value="1"/>
</dbReference>
<dbReference type="AlphaFoldDB" id="A0A3N0AFI8"/>
<evidence type="ECO:0000259" key="6">
    <source>
        <dbReference type="PROSITE" id="PS50043"/>
    </source>
</evidence>
<feature type="transmembrane region" description="Helical" evidence="5">
    <location>
        <begin position="223"/>
        <end position="243"/>
    </location>
</feature>
<evidence type="ECO:0000256" key="3">
    <source>
        <dbReference type="ARBA" id="ARBA00023163"/>
    </source>
</evidence>
<keyword evidence="5" id="KW-1133">Transmembrane helix</keyword>
<keyword evidence="3" id="KW-0804">Transcription</keyword>
<feature type="region of interest" description="Disordered" evidence="4">
    <location>
        <begin position="425"/>
        <end position="481"/>
    </location>
</feature>
<keyword evidence="1" id="KW-0805">Transcription regulation</keyword>
<feature type="transmembrane region" description="Helical" evidence="5">
    <location>
        <begin position="249"/>
        <end position="269"/>
    </location>
</feature>
<dbReference type="InterPro" id="IPR000792">
    <property type="entry name" value="Tscrpt_reg_LuxR_C"/>
</dbReference>
<name>A0A3N0AFI8_9ACTN</name>
<evidence type="ECO:0000256" key="1">
    <source>
        <dbReference type="ARBA" id="ARBA00023015"/>
    </source>
</evidence>
<protein>
    <submittedName>
        <fullName evidence="7">Helix-turn-helix transcriptional regulator</fullName>
    </submittedName>
</protein>
<dbReference type="SUPFAM" id="SSF46894">
    <property type="entry name" value="C-terminal effector domain of the bipartite response regulators"/>
    <property type="match status" value="1"/>
</dbReference>
<keyword evidence="8" id="KW-1185">Reference proteome</keyword>
<keyword evidence="5" id="KW-0812">Transmembrane</keyword>
<feature type="transmembrane region" description="Helical" evidence="5">
    <location>
        <begin position="85"/>
        <end position="106"/>
    </location>
</feature>
<feature type="transmembrane region" description="Helical" evidence="5">
    <location>
        <begin position="145"/>
        <end position="166"/>
    </location>
</feature>
<dbReference type="InterPro" id="IPR036259">
    <property type="entry name" value="MFS_trans_sf"/>
</dbReference>
<dbReference type="Proteomes" id="UP000267368">
    <property type="component" value="Unassembled WGS sequence"/>
</dbReference>
<feature type="transmembrane region" description="Helical" evidence="5">
    <location>
        <begin position="281"/>
        <end position="299"/>
    </location>
</feature>
<dbReference type="Pfam" id="PF00196">
    <property type="entry name" value="GerE"/>
    <property type="match status" value="1"/>
</dbReference>
<dbReference type="PANTHER" id="PTHR44688:SF16">
    <property type="entry name" value="DNA-BINDING TRANSCRIPTIONAL ACTIVATOR DEVR_DOSR"/>
    <property type="match status" value="1"/>
</dbReference>
<feature type="transmembrane region" description="Helical" evidence="5">
    <location>
        <begin position="305"/>
        <end position="326"/>
    </location>
</feature>
<feature type="transmembrane region" description="Helical" evidence="5">
    <location>
        <begin position="172"/>
        <end position="191"/>
    </location>
</feature>
<dbReference type="InterPro" id="IPR016032">
    <property type="entry name" value="Sig_transdc_resp-reg_C-effctor"/>
</dbReference>
<evidence type="ECO:0000256" key="5">
    <source>
        <dbReference type="SAM" id="Phobius"/>
    </source>
</evidence>
<feature type="transmembrane region" description="Helical" evidence="5">
    <location>
        <begin position="338"/>
        <end position="362"/>
    </location>
</feature>
<feature type="transmembrane region" description="Helical" evidence="5">
    <location>
        <begin position="21"/>
        <end position="43"/>
    </location>
</feature>
<feature type="domain" description="HTH luxR-type" evidence="6">
    <location>
        <begin position="494"/>
        <end position="559"/>
    </location>
</feature>
<dbReference type="GO" id="GO:0006355">
    <property type="term" value="P:regulation of DNA-templated transcription"/>
    <property type="evidence" value="ECO:0007669"/>
    <property type="project" value="InterPro"/>
</dbReference>
<keyword evidence="5" id="KW-0472">Membrane</keyword>
<sequence length="560" mass="60890">MHDVVKRRIVNPTQLIPHASSIGYALFTVINATQIWGGVFPFLPKDFQTDEVTLTFYLAQTIAFCTAFVASTFGSYYFPAQARKMLISLSAGMVLVGSSCVIAAMYIPVYTIAFVLAGGISTGVGTAGFFMLWQRYFSSIEAEASNYRLILGAAAACACYFALYLIPIALTAFLIPVVMLPICALCLSLSAREMDFDQPMFEDVPREHPQVYMQVIKDSKASALCVAALAFASGLARGVAVINPQISDVVNFASMAGLLLAAATLLALWLTSSVRFGLRTVFRGVYPIVITGLFLFPFMQKVGLSLFAGLTYMAFSLVTLIMMMQCAQTSRDRGTNPVFVYGFFGSAAYIAQGIGFLLGWFANDIEILGVGQTALLSIVAAYVLGMALFVSTSAKGHDAPKRIDRIEFLTPPLALHRKSASAALGIGDEKPDSSEEPENTDGNTAGIRIDANATSKKTPMRKQEQGTTTSPRSARRFEGTDHVITDRLSKQCIVVREKHGLSSRETEVMELVARGKSMASIAEELFISENTVRTHCKHIYSKLDIHSRQELSDLVSNTKL</sequence>
<dbReference type="InterPro" id="IPR036388">
    <property type="entry name" value="WH-like_DNA-bd_sf"/>
</dbReference>
<organism evidence="7 8">
    <name type="scientific">Slackia faecicanis</name>
    <dbReference type="NCBI Taxonomy" id="255723"/>
    <lineage>
        <taxon>Bacteria</taxon>
        <taxon>Bacillati</taxon>
        <taxon>Actinomycetota</taxon>
        <taxon>Coriobacteriia</taxon>
        <taxon>Eggerthellales</taxon>
        <taxon>Eggerthellaceae</taxon>
        <taxon>Slackia</taxon>
    </lineage>
</organism>
<dbReference type="GO" id="GO:0003677">
    <property type="term" value="F:DNA binding"/>
    <property type="evidence" value="ECO:0007669"/>
    <property type="project" value="UniProtKB-KW"/>
</dbReference>
<feature type="transmembrane region" description="Helical" evidence="5">
    <location>
        <begin position="374"/>
        <end position="392"/>
    </location>
</feature>
<dbReference type="SUPFAM" id="SSF103473">
    <property type="entry name" value="MFS general substrate transporter"/>
    <property type="match status" value="1"/>
</dbReference>
<proteinExistence type="predicted"/>